<comment type="caution">
    <text evidence="1">The sequence shown here is derived from an EMBL/GenBank/DDBJ whole genome shotgun (WGS) entry which is preliminary data.</text>
</comment>
<sequence length="189" mass="20347">MSKTITSKHPAGQVARLVAAVRAALRPAPGETPQPARANPGGRRQQDALAVLTAARGVVGRGWAQNTWYVLDTPAGHRPARHRFLPGRLDHSRVVGACLVGAVMHGAWLQSTRPEHAYPAIDALWITLFDAGTPAATDPVGPLCPPLVRAARVRDLTTWNDRDHRTQKDVMRLLDRAAARVSAPRLPAG</sequence>
<dbReference type="EMBL" id="JBIAZU010000008">
    <property type="protein sequence ID" value="MFF5295913.1"/>
    <property type="molecule type" value="Genomic_DNA"/>
</dbReference>
<evidence type="ECO:0000313" key="2">
    <source>
        <dbReference type="Proteomes" id="UP001602245"/>
    </source>
</evidence>
<gene>
    <name evidence="1" type="ORF">ACFY35_41320</name>
</gene>
<proteinExistence type="predicted"/>
<name>A0ABW6WSI1_9ACTN</name>
<organism evidence="1 2">
    <name type="scientific">Paractinoplanes globisporus</name>
    <dbReference type="NCBI Taxonomy" id="113565"/>
    <lineage>
        <taxon>Bacteria</taxon>
        <taxon>Bacillati</taxon>
        <taxon>Actinomycetota</taxon>
        <taxon>Actinomycetes</taxon>
        <taxon>Micromonosporales</taxon>
        <taxon>Micromonosporaceae</taxon>
        <taxon>Paractinoplanes</taxon>
    </lineage>
</organism>
<dbReference type="RefSeq" id="WP_020516115.1">
    <property type="nucleotide sequence ID" value="NZ_JBIAZU010000008.1"/>
</dbReference>
<reference evidence="1 2" key="1">
    <citation type="submission" date="2024-10" db="EMBL/GenBank/DDBJ databases">
        <title>The Natural Products Discovery Center: Release of the First 8490 Sequenced Strains for Exploring Actinobacteria Biosynthetic Diversity.</title>
        <authorList>
            <person name="Kalkreuter E."/>
            <person name="Kautsar S.A."/>
            <person name="Yang D."/>
            <person name="Bader C.D."/>
            <person name="Teijaro C.N."/>
            <person name="Fluegel L."/>
            <person name="Davis C.M."/>
            <person name="Simpson J.R."/>
            <person name="Lauterbach L."/>
            <person name="Steele A.D."/>
            <person name="Gui C."/>
            <person name="Meng S."/>
            <person name="Li G."/>
            <person name="Viehrig K."/>
            <person name="Ye F."/>
            <person name="Su P."/>
            <person name="Kiefer A.F."/>
            <person name="Nichols A."/>
            <person name="Cepeda A.J."/>
            <person name="Yan W."/>
            <person name="Fan B."/>
            <person name="Jiang Y."/>
            <person name="Adhikari A."/>
            <person name="Zheng C.-J."/>
            <person name="Schuster L."/>
            <person name="Cowan T.M."/>
            <person name="Smanski M.J."/>
            <person name="Chevrette M.G."/>
            <person name="De Carvalho L.P.S."/>
            <person name="Shen B."/>
        </authorList>
    </citation>
    <scope>NUCLEOTIDE SEQUENCE [LARGE SCALE GENOMIC DNA]</scope>
    <source>
        <strain evidence="1 2">NPDC000087</strain>
    </source>
</reference>
<keyword evidence="2" id="KW-1185">Reference proteome</keyword>
<protein>
    <submittedName>
        <fullName evidence="1">Uncharacterized protein</fullName>
    </submittedName>
</protein>
<evidence type="ECO:0000313" key="1">
    <source>
        <dbReference type="EMBL" id="MFF5295913.1"/>
    </source>
</evidence>
<dbReference type="Pfam" id="PF19698">
    <property type="entry name" value="DUF6197"/>
    <property type="match status" value="1"/>
</dbReference>
<accession>A0ABW6WSI1</accession>
<dbReference type="Proteomes" id="UP001602245">
    <property type="component" value="Unassembled WGS sequence"/>
</dbReference>
<dbReference type="InterPro" id="IPR045677">
    <property type="entry name" value="DUF6197"/>
</dbReference>